<dbReference type="AlphaFoldDB" id="A0A212LRI3"/>
<protein>
    <submittedName>
        <fullName evidence="1">Uncharacterized protein</fullName>
    </submittedName>
</protein>
<accession>A0A212LRI3</accession>
<dbReference type="EMBL" id="FMJE01000003">
    <property type="protein sequence ID" value="SCM80117.1"/>
    <property type="molecule type" value="Genomic_DNA"/>
</dbReference>
<name>A0A212LRI3_9FIRM</name>
<evidence type="ECO:0000313" key="1">
    <source>
        <dbReference type="EMBL" id="SCM80117.1"/>
    </source>
</evidence>
<organism evidence="1">
    <name type="scientific">uncultured Sporomusa sp</name>
    <dbReference type="NCBI Taxonomy" id="307249"/>
    <lineage>
        <taxon>Bacteria</taxon>
        <taxon>Bacillati</taxon>
        <taxon>Bacillota</taxon>
        <taxon>Negativicutes</taxon>
        <taxon>Selenomonadales</taxon>
        <taxon>Sporomusaceae</taxon>
        <taxon>Sporomusa</taxon>
        <taxon>environmental samples</taxon>
    </lineage>
</organism>
<sequence length="170" mass="19572">MHIEVRKNGTFYLKDSTYNRETKLPKNTSIYLGSNPIQARSKLKTLTDDLALLKQIPDTLLYEIELDKAIKNLQKLNHLQTAGVARLIKEYLQELLQSKQFITKAREGVLAPTADCPDCRFKQANHCDHFHQNFITGNIKYRDKSLRCPAYEPGQIKSPIGSIKLPRDFR</sequence>
<reference evidence="1" key="1">
    <citation type="submission" date="2016-08" db="EMBL/GenBank/DDBJ databases">
        <authorList>
            <person name="Seilhamer J.J."/>
        </authorList>
    </citation>
    <scope>NUCLEOTIDE SEQUENCE</scope>
    <source>
        <strain evidence="1">86</strain>
    </source>
</reference>
<proteinExistence type="predicted"/>
<gene>
    <name evidence="1" type="ORF">KL86SPO_30295</name>
</gene>
<dbReference type="RefSeq" id="WP_075755613.1">
    <property type="nucleotide sequence ID" value="NZ_LT608335.1"/>
</dbReference>